<dbReference type="PROSITE" id="PS51257">
    <property type="entry name" value="PROKAR_LIPOPROTEIN"/>
    <property type="match status" value="1"/>
</dbReference>
<reference evidence="2 3" key="1">
    <citation type="submission" date="2023-05" db="EMBL/GenBank/DDBJ databases">
        <title>Gordonibacter KGMB12511T sp. nov., isolated from faeces of healthy Korean.</title>
        <authorList>
            <person name="Kim H.S."/>
            <person name="Kim J.-S."/>
            <person name="Suh M.K."/>
            <person name="Eom M.K."/>
            <person name="Do H.E."/>
            <person name="Lee J.-S."/>
        </authorList>
    </citation>
    <scope>NUCLEOTIDE SEQUENCE [LARGE SCALE GENOMIC DNA]</scope>
    <source>
        <strain evidence="2 3">KGMB12511</strain>
    </source>
</reference>
<dbReference type="InterPro" id="IPR019191">
    <property type="entry name" value="Essential_protein_Yae1_N"/>
</dbReference>
<evidence type="ECO:0000259" key="1">
    <source>
        <dbReference type="Pfam" id="PF09811"/>
    </source>
</evidence>
<dbReference type="Proteomes" id="UP001232750">
    <property type="component" value="Unassembled WGS sequence"/>
</dbReference>
<accession>A0ABT7DLG3</accession>
<sequence length="210" mass="22275">MMRCENGYVRVFAVAVVVALGLGACWTLAGCSGVSGVSEADVQAAREQGYREGFDAGRDEGYQAGFDEGTVSGMQKAQDEAAAAAAPEQPAVAEVIDTPYYSIAIPAAWEGTYYYEYTEGFGNQTTVAGDRGELVEVRNKADDKLLFSVACGRNGYDGIGNGLIEEEIGRSTVEPGYAILIGRSISNNYGDEIKGYGSVPRSARTAMRNT</sequence>
<evidence type="ECO:0000313" key="2">
    <source>
        <dbReference type="EMBL" id="MDJ1650366.1"/>
    </source>
</evidence>
<proteinExistence type="predicted"/>
<dbReference type="RefSeq" id="WP_283831716.1">
    <property type="nucleotide sequence ID" value="NZ_JASJEU010000012.1"/>
</dbReference>
<feature type="domain" description="Essential protein Yae1 N-terminal" evidence="1">
    <location>
        <begin position="49"/>
        <end position="76"/>
    </location>
</feature>
<protein>
    <submittedName>
        <fullName evidence="2">Yae1 family protein</fullName>
    </submittedName>
</protein>
<dbReference type="EMBL" id="JASJEU010000012">
    <property type="protein sequence ID" value="MDJ1650366.1"/>
    <property type="molecule type" value="Genomic_DNA"/>
</dbReference>
<gene>
    <name evidence="2" type="ORF">QNJ86_06105</name>
</gene>
<keyword evidence="3" id="KW-1185">Reference proteome</keyword>
<comment type="caution">
    <text evidence="2">The sequence shown here is derived from an EMBL/GenBank/DDBJ whole genome shotgun (WGS) entry which is preliminary data.</text>
</comment>
<name>A0ABT7DLG3_9ACTN</name>
<evidence type="ECO:0000313" key="3">
    <source>
        <dbReference type="Proteomes" id="UP001232750"/>
    </source>
</evidence>
<dbReference type="Pfam" id="PF09811">
    <property type="entry name" value="Yae1_N"/>
    <property type="match status" value="1"/>
</dbReference>
<organism evidence="2 3">
    <name type="scientific">Gordonibacter faecis</name>
    <dbReference type="NCBI Taxonomy" id="3047475"/>
    <lineage>
        <taxon>Bacteria</taxon>
        <taxon>Bacillati</taxon>
        <taxon>Actinomycetota</taxon>
        <taxon>Coriobacteriia</taxon>
        <taxon>Eggerthellales</taxon>
        <taxon>Eggerthellaceae</taxon>
        <taxon>Gordonibacter</taxon>
    </lineage>
</organism>